<proteinExistence type="predicted"/>
<organism evidence="2 3">
    <name type="scientific">Methanolobus mangrovi</name>
    <dbReference type="NCBI Taxonomy" id="3072977"/>
    <lineage>
        <taxon>Archaea</taxon>
        <taxon>Methanobacteriati</taxon>
        <taxon>Methanobacteriota</taxon>
        <taxon>Stenosarchaea group</taxon>
        <taxon>Methanomicrobia</taxon>
        <taxon>Methanosarcinales</taxon>
        <taxon>Methanosarcinaceae</taxon>
        <taxon>Methanolobus</taxon>
    </lineage>
</organism>
<feature type="transmembrane region" description="Helical" evidence="1">
    <location>
        <begin position="601"/>
        <end position="620"/>
    </location>
</feature>
<feature type="transmembrane region" description="Helical" evidence="1">
    <location>
        <begin position="384"/>
        <end position="406"/>
    </location>
</feature>
<protein>
    <recommendedName>
        <fullName evidence="4">Type II secretion system protein GspF domain-containing protein</fullName>
    </recommendedName>
</protein>
<reference evidence="2" key="1">
    <citation type="submission" date="2023-08" db="EMBL/GenBank/DDBJ databases">
        <title>Methanolobus mangrovi sp. nov. and Methanolobus sediminis sp. nov, two novel methylotrophic methanogens isolated from mangrove sediments in China.</title>
        <authorList>
            <person name="Zhou J."/>
        </authorList>
    </citation>
    <scope>NUCLEOTIDE SEQUENCE</scope>
    <source>
        <strain evidence="2">FTZ2</strain>
    </source>
</reference>
<feature type="transmembrane region" description="Helical" evidence="1">
    <location>
        <begin position="109"/>
        <end position="127"/>
    </location>
</feature>
<dbReference type="Proteomes" id="UP001183006">
    <property type="component" value="Chromosome"/>
</dbReference>
<feature type="transmembrane region" description="Helical" evidence="1">
    <location>
        <begin position="263"/>
        <end position="284"/>
    </location>
</feature>
<evidence type="ECO:0000313" key="2">
    <source>
        <dbReference type="EMBL" id="WMW21193.1"/>
    </source>
</evidence>
<feature type="transmembrane region" description="Helical" evidence="1">
    <location>
        <begin position="344"/>
        <end position="364"/>
    </location>
</feature>
<feature type="transmembrane region" description="Helical" evidence="1">
    <location>
        <begin position="76"/>
        <end position="97"/>
    </location>
</feature>
<gene>
    <name evidence="2" type="ORF">RE476_07175</name>
</gene>
<accession>A0AA51UDS2</accession>
<keyword evidence="1" id="KW-0472">Membrane</keyword>
<dbReference type="GeneID" id="84229910"/>
<feature type="transmembrane region" description="Helical" evidence="1">
    <location>
        <begin position="640"/>
        <end position="659"/>
    </location>
</feature>
<dbReference type="RefSeq" id="WP_309306979.1">
    <property type="nucleotide sequence ID" value="NZ_CP133594.1"/>
</dbReference>
<dbReference type="AlphaFoldDB" id="A0AA51UDS2"/>
<evidence type="ECO:0000313" key="3">
    <source>
        <dbReference type="Proteomes" id="UP001183006"/>
    </source>
</evidence>
<feature type="transmembrane region" description="Helical" evidence="1">
    <location>
        <begin position="290"/>
        <end position="311"/>
    </location>
</feature>
<evidence type="ECO:0000256" key="1">
    <source>
        <dbReference type="SAM" id="Phobius"/>
    </source>
</evidence>
<sequence>MERKLQGNLSTTSTQVVRLYNENWYYHSCKFTSANFRWLVKDFEVFRQKSDNATSENYHNAMVYTGFGLEPHETVLFSYVAAALALTGILIFDFFLFRITSFEASTSRAVVLLSLLFPLAVLLYMSEYIKIHAKWMKVSSLGDIPEIISYIVMSMKLVPNMEVAIRFAASNSSRPLAKDLKKMIWNLHVREYRGIDDAILEFSNLWGKDSEYFKRALHLIKSSTSEPDEAQRVITLNRSLDLVLESTRNLMDSFASKLKTPTYVLYSIFILIPLALVALMPAITVVGIRFGIGTLVIVYDVVLPLLTFAYAEYILMQRPAAFIPQDIPESHPELTNIKKRKQQAMLLSSAIGIVISSLGYILIYKGNPWNIVSTATLDGIIPPSLFMIWGIVFGVAVYLNISYAPYKKIRDEIRRMENEFSDALFVLGRRISEGRSAEEAFIHTAATMQGSDIATAFERISLNLMNMRTDIHSAIFDEEFGAFRDIYSERIKTTMMLFVESAHKSHVVAGVAIVKLADHLKELQNVELNIKQSLYDMTSTMRTTAAVFAPLIAGVTIALSEVIAKILQNISDSINRLPENAFPGPAQISPENLNQSIPSDLFMFAIGIYIILITVILIRFSGTIEFGGDRAQLRYEIGQILPVTIIVFTVSTIFSRVIFRGMI</sequence>
<name>A0AA51UDS2_9EURY</name>
<dbReference type="EMBL" id="CP133594">
    <property type="protein sequence ID" value="WMW21193.1"/>
    <property type="molecule type" value="Genomic_DNA"/>
</dbReference>
<evidence type="ECO:0008006" key="4">
    <source>
        <dbReference type="Google" id="ProtNLM"/>
    </source>
</evidence>
<keyword evidence="1" id="KW-0812">Transmembrane</keyword>
<dbReference type="KEGG" id="mmav:RE476_07175"/>
<keyword evidence="1" id="KW-1133">Transmembrane helix</keyword>
<keyword evidence="3" id="KW-1185">Reference proteome</keyword>